<dbReference type="EMBL" id="QZAB01000373">
    <property type="protein sequence ID" value="RQD84120.1"/>
    <property type="molecule type" value="Genomic_DNA"/>
</dbReference>
<evidence type="ECO:0000313" key="4">
    <source>
        <dbReference type="Proteomes" id="UP000284763"/>
    </source>
</evidence>
<evidence type="ECO:0000256" key="1">
    <source>
        <dbReference type="SAM" id="Phobius"/>
    </source>
</evidence>
<comment type="caution">
    <text evidence="3">The sequence shown here is derived from an EMBL/GenBank/DDBJ whole genome shotgun (WGS) entry which is preliminary data.</text>
</comment>
<keyword evidence="1" id="KW-0812">Transmembrane</keyword>
<evidence type="ECO:0000259" key="2">
    <source>
        <dbReference type="Pfam" id="PF07995"/>
    </source>
</evidence>
<dbReference type="PANTHER" id="PTHR19328:SF13">
    <property type="entry name" value="HIPL1 PROTEIN"/>
    <property type="match status" value="1"/>
</dbReference>
<dbReference type="AlphaFoldDB" id="A0A3R8CBR3"/>
<dbReference type="InterPro" id="IPR011041">
    <property type="entry name" value="Quinoprot_gluc/sorb_DH_b-prop"/>
</dbReference>
<proteinExistence type="predicted"/>
<dbReference type="InterPro" id="IPR011042">
    <property type="entry name" value="6-blade_b-propeller_TolB-like"/>
</dbReference>
<evidence type="ECO:0000313" key="3">
    <source>
        <dbReference type="EMBL" id="RQD84120.1"/>
    </source>
</evidence>
<gene>
    <name evidence="3" type="ORF">D5R95_05930</name>
</gene>
<dbReference type="Gene3D" id="2.120.10.30">
    <property type="entry name" value="TolB, C-terminal domain"/>
    <property type="match status" value="1"/>
</dbReference>
<accession>A0A3R8CBR3</accession>
<reference evidence="3 4" key="1">
    <citation type="submission" date="2018-08" db="EMBL/GenBank/DDBJ databases">
        <title>The metabolism and importance of syntrophic acetate oxidation coupled to methane or sulfide production in haloalkaline environments.</title>
        <authorList>
            <person name="Timmers P.H.A."/>
            <person name="Vavourakis C.D."/>
            <person name="Sorokin D.Y."/>
            <person name="Sinninghe Damste J.S."/>
            <person name="Muyzer G."/>
            <person name="Stams A.J.M."/>
            <person name="Plugge C.M."/>
        </authorList>
    </citation>
    <scope>NUCLEOTIDE SEQUENCE [LARGE SCALE GENOMIC DNA]</scope>
    <source>
        <strain evidence="3">MSAO_Arc3</strain>
    </source>
</reference>
<feature type="transmembrane region" description="Helical" evidence="1">
    <location>
        <begin position="9"/>
        <end position="29"/>
    </location>
</feature>
<keyword evidence="1" id="KW-1133">Transmembrane helix</keyword>
<organism evidence="3 4">
    <name type="scientific">Methanosalsum natronophilum</name>
    <dbReference type="NCBI Taxonomy" id="768733"/>
    <lineage>
        <taxon>Archaea</taxon>
        <taxon>Methanobacteriati</taxon>
        <taxon>Methanobacteriota</taxon>
        <taxon>Stenosarchaea group</taxon>
        <taxon>Methanomicrobia</taxon>
        <taxon>Methanosarcinales</taxon>
        <taxon>Methanosarcinaceae</taxon>
        <taxon>Methanosalsum</taxon>
    </lineage>
</organism>
<sequence>MFQLNKKKLLLFIAVIIIIFLFLTVWINFISERDTDIKPVEGNHATIVDDDIDVLQVSSVAINLKIPWDLDFFPDGSIIFTERPGKVYVIDQETGLLKEPILTLDNVEHIGEGGLLGIALHPSFKDTGFVYLYYTYKKEDEIFNRVVRYKMDNSYIVDVTQKKIIIDKIPGARTHNGGRIDFGPDENLYVTTGDAAQPKLSQDMSSLAGKILRVKDDGKIPSNNPFNDSPVYSLGHRNPQGLAWDSDGNLWSTEHGAIAKDELNLIEAGNNYGWPIIEGDETHPNMESPILQSGRDTWAPSGATYYNGSIYFAGLRGQTLYQAKIDSDSVELFTHFDREFGRLRSVFLGPDNNLYVLTSNRDGRGVPVSIDDQIIRINPEKILS</sequence>
<keyword evidence="1" id="KW-0472">Membrane</keyword>
<protein>
    <submittedName>
        <fullName evidence="3">PQQ-dependent sugar dehydrogenase</fullName>
    </submittedName>
</protein>
<name>A0A3R8CBR3_9EURY</name>
<feature type="domain" description="Glucose/Sorbosone dehydrogenase" evidence="2">
    <location>
        <begin position="64"/>
        <end position="364"/>
    </location>
</feature>
<dbReference type="InterPro" id="IPR012938">
    <property type="entry name" value="Glc/Sorbosone_DH"/>
</dbReference>
<dbReference type="Pfam" id="PF07995">
    <property type="entry name" value="GSDH"/>
    <property type="match status" value="1"/>
</dbReference>
<dbReference type="Proteomes" id="UP000284763">
    <property type="component" value="Unassembled WGS sequence"/>
</dbReference>
<dbReference type="SUPFAM" id="SSF50952">
    <property type="entry name" value="Soluble quinoprotein glucose dehydrogenase"/>
    <property type="match status" value="1"/>
</dbReference>
<dbReference type="PANTHER" id="PTHR19328">
    <property type="entry name" value="HEDGEHOG-INTERACTING PROTEIN"/>
    <property type="match status" value="1"/>
</dbReference>